<keyword evidence="3 7" id="KW-0808">Transferase</keyword>
<dbReference type="NCBIfam" id="NF045485">
    <property type="entry name" value="FPPsyn"/>
    <property type="match status" value="1"/>
</dbReference>
<keyword evidence="6" id="KW-0414">Isoprene biosynthesis</keyword>
<dbReference type="PROSITE" id="PS00723">
    <property type="entry name" value="POLYPRENYL_SYNTHASE_1"/>
    <property type="match status" value="1"/>
</dbReference>
<proteinExistence type="inferred from homology"/>
<comment type="similarity">
    <text evidence="2 7">Belongs to the FPP/GGPP synthase family.</text>
</comment>
<dbReference type="GO" id="GO:0046872">
    <property type="term" value="F:metal ion binding"/>
    <property type="evidence" value="ECO:0007669"/>
    <property type="project" value="UniProtKB-KW"/>
</dbReference>
<dbReference type="SFLD" id="SFLDS00005">
    <property type="entry name" value="Isoprenoid_Synthase_Type_I"/>
    <property type="match status" value="1"/>
</dbReference>
<dbReference type="SUPFAM" id="SSF48576">
    <property type="entry name" value="Terpenoid synthases"/>
    <property type="match status" value="1"/>
</dbReference>
<dbReference type="InterPro" id="IPR008949">
    <property type="entry name" value="Isoprenoid_synthase_dom_sf"/>
</dbReference>
<dbReference type="Proteomes" id="UP000192907">
    <property type="component" value="Unassembled WGS sequence"/>
</dbReference>
<dbReference type="PANTHER" id="PTHR43281:SF1">
    <property type="entry name" value="FARNESYL DIPHOSPHATE SYNTHASE"/>
    <property type="match status" value="1"/>
</dbReference>
<evidence type="ECO:0000313" key="9">
    <source>
        <dbReference type="Proteomes" id="UP000192907"/>
    </source>
</evidence>
<dbReference type="SFLD" id="SFLDG01017">
    <property type="entry name" value="Polyprenyl_Transferase_Like"/>
    <property type="match status" value="1"/>
</dbReference>
<dbReference type="GO" id="GO:0004659">
    <property type="term" value="F:prenyltransferase activity"/>
    <property type="evidence" value="ECO:0007669"/>
    <property type="project" value="InterPro"/>
</dbReference>
<evidence type="ECO:0000256" key="2">
    <source>
        <dbReference type="ARBA" id="ARBA00006706"/>
    </source>
</evidence>
<dbReference type="InterPro" id="IPR000092">
    <property type="entry name" value="Polyprenyl_synt"/>
</dbReference>
<dbReference type="AlphaFoldDB" id="A0A1Y6C2I3"/>
<gene>
    <name evidence="8" type="ORF">SAMN06296036_11278</name>
</gene>
<evidence type="ECO:0000256" key="1">
    <source>
        <dbReference type="ARBA" id="ARBA00001946"/>
    </source>
</evidence>
<keyword evidence="4" id="KW-0479">Metal-binding</keyword>
<dbReference type="Pfam" id="PF00348">
    <property type="entry name" value="polyprenyl_synt"/>
    <property type="match status" value="1"/>
</dbReference>
<dbReference type="InterPro" id="IPR053378">
    <property type="entry name" value="Prenyl_diphosphate_synthase"/>
</dbReference>
<keyword evidence="5" id="KW-0460">Magnesium</keyword>
<keyword evidence="9" id="KW-1185">Reference proteome</keyword>
<evidence type="ECO:0000256" key="3">
    <source>
        <dbReference type="ARBA" id="ARBA00022679"/>
    </source>
</evidence>
<evidence type="ECO:0000256" key="4">
    <source>
        <dbReference type="ARBA" id="ARBA00022723"/>
    </source>
</evidence>
<dbReference type="PROSITE" id="PS00444">
    <property type="entry name" value="POLYPRENYL_SYNTHASE_2"/>
    <property type="match status" value="1"/>
</dbReference>
<accession>A0A1Y6C2I3</accession>
<organism evidence="8 9">
    <name type="scientific">Pseudobacteriovorax antillogorgiicola</name>
    <dbReference type="NCBI Taxonomy" id="1513793"/>
    <lineage>
        <taxon>Bacteria</taxon>
        <taxon>Pseudomonadati</taxon>
        <taxon>Bdellovibrionota</taxon>
        <taxon>Oligoflexia</taxon>
        <taxon>Oligoflexales</taxon>
        <taxon>Pseudobacteriovoracaceae</taxon>
        <taxon>Pseudobacteriovorax</taxon>
    </lineage>
</organism>
<dbReference type="RefSeq" id="WP_132320430.1">
    <property type="nucleotide sequence ID" value="NZ_FWZT01000012.1"/>
</dbReference>
<name>A0A1Y6C2I3_9BACT</name>
<evidence type="ECO:0000256" key="6">
    <source>
        <dbReference type="ARBA" id="ARBA00023229"/>
    </source>
</evidence>
<dbReference type="STRING" id="1513793.SAMN06296036_11278"/>
<evidence type="ECO:0000256" key="7">
    <source>
        <dbReference type="RuleBase" id="RU004466"/>
    </source>
</evidence>
<dbReference type="OrthoDB" id="5291094at2"/>
<reference evidence="9" key="1">
    <citation type="submission" date="2017-04" db="EMBL/GenBank/DDBJ databases">
        <authorList>
            <person name="Varghese N."/>
            <person name="Submissions S."/>
        </authorList>
    </citation>
    <scope>NUCLEOTIDE SEQUENCE [LARGE SCALE GENOMIC DNA]</scope>
    <source>
        <strain evidence="9">RKEM611</strain>
    </source>
</reference>
<protein>
    <submittedName>
        <fullName evidence="8">Farnesyl diphosphate synthase/geranylgeranyl diphosphate synthase, type II</fullName>
    </submittedName>
</protein>
<evidence type="ECO:0000256" key="5">
    <source>
        <dbReference type="ARBA" id="ARBA00022842"/>
    </source>
</evidence>
<sequence length="290" mass="31736">MNFPSEIKLFQDYIEVQLRQLAQTRYNSASPVHGACQYALDGRGKRIRPLLTLLASSGLEGKQSAALGPAMAVEMIHTYSLIHDDLPCMDDDDMRRGRPTVHKQFDEPTALLAGDALLTDAFHIALNPDIPHKFQSQIISSLADAGGGRGMVLGQDQDMFWTGKDSFTIENLNFIHSHKTGKLIACACKVGALAAEADDDTANRFYDFGLNLGIAFQVIDDLLDDTEGTGKSKGKDLAQGKLTYLALMTAADARKMAEELTQKAFVNLEPFGDRVKLIRGLGEALLNRSY</sequence>
<dbReference type="InterPro" id="IPR033749">
    <property type="entry name" value="Polyprenyl_synt_CS"/>
</dbReference>
<dbReference type="GO" id="GO:0005737">
    <property type="term" value="C:cytoplasm"/>
    <property type="evidence" value="ECO:0007669"/>
    <property type="project" value="UniProtKB-ARBA"/>
</dbReference>
<dbReference type="EMBL" id="FWZT01000012">
    <property type="protein sequence ID" value="SMF40444.1"/>
    <property type="molecule type" value="Genomic_DNA"/>
</dbReference>
<dbReference type="PANTHER" id="PTHR43281">
    <property type="entry name" value="FARNESYL DIPHOSPHATE SYNTHASE"/>
    <property type="match status" value="1"/>
</dbReference>
<dbReference type="Gene3D" id="1.10.600.10">
    <property type="entry name" value="Farnesyl Diphosphate Synthase"/>
    <property type="match status" value="1"/>
</dbReference>
<dbReference type="CDD" id="cd00685">
    <property type="entry name" value="Trans_IPPS_HT"/>
    <property type="match status" value="1"/>
</dbReference>
<dbReference type="FunFam" id="1.10.600.10:FF:000001">
    <property type="entry name" value="Geranylgeranyl diphosphate synthase"/>
    <property type="match status" value="1"/>
</dbReference>
<evidence type="ECO:0000313" key="8">
    <source>
        <dbReference type="EMBL" id="SMF40444.1"/>
    </source>
</evidence>
<dbReference type="GO" id="GO:0016114">
    <property type="term" value="P:terpenoid biosynthetic process"/>
    <property type="evidence" value="ECO:0007669"/>
    <property type="project" value="UniProtKB-ARBA"/>
</dbReference>
<comment type="cofactor">
    <cofactor evidence="1">
        <name>Mg(2+)</name>
        <dbReference type="ChEBI" id="CHEBI:18420"/>
    </cofactor>
</comment>